<evidence type="ECO:0000256" key="9">
    <source>
        <dbReference type="ARBA" id="ARBA00022853"/>
    </source>
</evidence>
<organism evidence="14 15">
    <name type="scientific">Pisum sativum</name>
    <name type="common">Garden pea</name>
    <name type="synonym">Lathyrus oleraceus</name>
    <dbReference type="NCBI Taxonomy" id="3888"/>
    <lineage>
        <taxon>Eukaryota</taxon>
        <taxon>Viridiplantae</taxon>
        <taxon>Streptophyta</taxon>
        <taxon>Embryophyta</taxon>
        <taxon>Tracheophyta</taxon>
        <taxon>Spermatophyta</taxon>
        <taxon>Magnoliopsida</taxon>
        <taxon>eudicotyledons</taxon>
        <taxon>Gunneridae</taxon>
        <taxon>Pentapetalae</taxon>
        <taxon>rosids</taxon>
        <taxon>fabids</taxon>
        <taxon>Fabales</taxon>
        <taxon>Fabaceae</taxon>
        <taxon>Papilionoideae</taxon>
        <taxon>50 kb inversion clade</taxon>
        <taxon>NPAAA clade</taxon>
        <taxon>Hologalegina</taxon>
        <taxon>IRL clade</taxon>
        <taxon>Fabeae</taxon>
        <taxon>Lathyrus</taxon>
    </lineage>
</organism>
<evidence type="ECO:0000256" key="11">
    <source>
        <dbReference type="ARBA" id="ARBA00023242"/>
    </source>
</evidence>
<evidence type="ECO:0000256" key="5">
    <source>
        <dbReference type="ARBA" id="ARBA00022723"/>
    </source>
</evidence>
<feature type="domain" description="YDG" evidence="13">
    <location>
        <begin position="181"/>
        <end position="329"/>
    </location>
</feature>
<dbReference type="Pfam" id="PF02182">
    <property type="entry name" value="SAD_SRA"/>
    <property type="match status" value="1"/>
</dbReference>
<keyword evidence="6" id="KW-0863">Zinc-finger</keyword>
<comment type="catalytic activity">
    <reaction evidence="1">
        <text>S-ubiquitinyl-[E2 ubiquitin-conjugating enzyme]-L-cysteine + [acceptor protein]-L-lysine = [E2 ubiquitin-conjugating enzyme]-L-cysteine + N(6)-ubiquitinyl-[acceptor protein]-L-lysine.</text>
        <dbReference type="EC" id="2.3.2.27"/>
    </reaction>
</comment>
<dbReference type="SUPFAM" id="SSF88697">
    <property type="entry name" value="PUA domain-like"/>
    <property type="match status" value="1"/>
</dbReference>
<keyword evidence="8" id="KW-0862">Zinc</keyword>
<dbReference type="InterPro" id="IPR036987">
    <property type="entry name" value="SRA-YDG_sf"/>
</dbReference>
<evidence type="ECO:0000256" key="12">
    <source>
        <dbReference type="PROSITE-ProRule" id="PRU00358"/>
    </source>
</evidence>
<dbReference type="EC" id="2.3.2.27" evidence="3"/>
<dbReference type="SMART" id="SM00466">
    <property type="entry name" value="SRA"/>
    <property type="match status" value="1"/>
</dbReference>
<dbReference type="PANTHER" id="PTHR14140:SF27">
    <property type="entry name" value="OS04G0289800 PROTEIN"/>
    <property type="match status" value="1"/>
</dbReference>
<evidence type="ECO:0000313" key="15">
    <source>
        <dbReference type="Proteomes" id="UP001058974"/>
    </source>
</evidence>
<reference evidence="14 15" key="1">
    <citation type="journal article" date="2022" name="Nat. Genet.">
        <title>Improved pea reference genome and pan-genome highlight genomic features and evolutionary characteristics.</title>
        <authorList>
            <person name="Yang T."/>
            <person name="Liu R."/>
            <person name="Luo Y."/>
            <person name="Hu S."/>
            <person name="Wang D."/>
            <person name="Wang C."/>
            <person name="Pandey M.K."/>
            <person name="Ge S."/>
            <person name="Xu Q."/>
            <person name="Li N."/>
            <person name="Li G."/>
            <person name="Huang Y."/>
            <person name="Saxena R.K."/>
            <person name="Ji Y."/>
            <person name="Li M."/>
            <person name="Yan X."/>
            <person name="He Y."/>
            <person name="Liu Y."/>
            <person name="Wang X."/>
            <person name="Xiang C."/>
            <person name="Varshney R.K."/>
            <person name="Ding H."/>
            <person name="Gao S."/>
            <person name="Zong X."/>
        </authorList>
    </citation>
    <scope>NUCLEOTIDE SEQUENCE [LARGE SCALE GENOMIC DNA]</scope>
    <source>
        <strain evidence="14 15">cv. Zhongwan 6</strain>
    </source>
</reference>
<dbReference type="Proteomes" id="UP001058974">
    <property type="component" value="Chromosome 6"/>
</dbReference>
<comment type="caution">
    <text evidence="14">The sequence shown here is derived from an EMBL/GenBank/DDBJ whole genome shotgun (WGS) entry which is preliminary data.</text>
</comment>
<dbReference type="EMBL" id="JAMSHJ010000006">
    <property type="protein sequence ID" value="KAI5396480.1"/>
    <property type="molecule type" value="Genomic_DNA"/>
</dbReference>
<dbReference type="GO" id="GO:0016567">
    <property type="term" value="P:protein ubiquitination"/>
    <property type="evidence" value="ECO:0007669"/>
    <property type="project" value="UniProtKB-ARBA"/>
</dbReference>
<dbReference type="AlphaFoldDB" id="A0A9D4W6C1"/>
<protein>
    <recommendedName>
        <fullName evidence="3">RING-type E3 ubiquitin transferase</fullName>
        <ecNumber evidence="3">2.3.2.27</ecNumber>
    </recommendedName>
</protein>
<dbReference type="GO" id="GO:0003677">
    <property type="term" value="F:DNA binding"/>
    <property type="evidence" value="ECO:0007669"/>
    <property type="project" value="UniProtKB-KW"/>
</dbReference>
<sequence length="371" mass="41916">MICNHKPLESEIVSCKTCATPWLVPCLPLRPLKIFDWNYTDCSQPVDVNHVVDASAPPITCSLVSTIYANENGTSLTGEERAKKSHEVYDGSPKPPFENNKKYNDLYGIFYSKLNCTFCLHLPERPITAEIPANMASGPQINAQLETTIQMAISESVAHGKIFVTISKDHFGPIVAENDPIRKRGVLVGDTWEGLMECIQWGAHFPHDSRIASQSVYGAQSVALSGGYIDEIDHGNWFLYSGSCGNDLSGNKRTNKNQSFDKNSERKNEDLRLSCEKGYPVRVVRSHTKKRSSYAPKSGVRYDGVYRIEKWWRKIRKQGHKVCRYLFVRCDNEPAPWTRSELSEDRPYPLPIIERKGDPSWGFDVSSGVFY</sequence>
<dbReference type="GO" id="GO:0008270">
    <property type="term" value="F:zinc ion binding"/>
    <property type="evidence" value="ECO:0007669"/>
    <property type="project" value="UniProtKB-KW"/>
</dbReference>
<name>A0A9D4W6C1_PEA</name>
<dbReference type="PROSITE" id="PS51015">
    <property type="entry name" value="YDG"/>
    <property type="match status" value="1"/>
</dbReference>
<dbReference type="GO" id="GO:0044027">
    <property type="term" value="P:negative regulation of gene expression via chromosomal CpG island methylation"/>
    <property type="evidence" value="ECO:0007669"/>
    <property type="project" value="TreeGrafter"/>
</dbReference>
<keyword evidence="9" id="KW-0156">Chromatin regulator</keyword>
<keyword evidence="15" id="KW-1185">Reference proteome</keyword>
<comment type="subcellular location">
    <subcellularLocation>
        <location evidence="12">Nucleus</location>
    </subcellularLocation>
</comment>
<dbReference type="InterPro" id="IPR015947">
    <property type="entry name" value="PUA-like_sf"/>
</dbReference>
<dbReference type="GO" id="GO:0005634">
    <property type="term" value="C:nucleus"/>
    <property type="evidence" value="ECO:0007669"/>
    <property type="project" value="UniProtKB-SubCell"/>
</dbReference>
<keyword evidence="5" id="KW-0479">Metal-binding</keyword>
<keyword evidence="4" id="KW-0808">Transferase</keyword>
<gene>
    <name evidence="14" type="ORF">KIW84_062624</name>
</gene>
<keyword evidence="11 12" id="KW-0539">Nucleus</keyword>
<evidence type="ECO:0000256" key="3">
    <source>
        <dbReference type="ARBA" id="ARBA00012483"/>
    </source>
</evidence>
<evidence type="ECO:0000256" key="7">
    <source>
        <dbReference type="ARBA" id="ARBA00022786"/>
    </source>
</evidence>
<evidence type="ECO:0000256" key="1">
    <source>
        <dbReference type="ARBA" id="ARBA00000900"/>
    </source>
</evidence>
<evidence type="ECO:0000313" key="14">
    <source>
        <dbReference type="EMBL" id="KAI5396480.1"/>
    </source>
</evidence>
<evidence type="ECO:0000256" key="6">
    <source>
        <dbReference type="ARBA" id="ARBA00022771"/>
    </source>
</evidence>
<evidence type="ECO:0000256" key="8">
    <source>
        <dbReference type="ARBA" id="ARBA00022833"/>
    </source>
</evidence>
<accession>A0A9D4W6C1</accession>
<evidence type="ECO:0000259" key="13">
    <source>
        <dbReference type="PROSITE" id="PS51015"/>
    </source>
</evidence>
<keyword evidence="10" id="KW-0238">DNA-binding</keyword>
<keyword evidence="7" id="KW-0833">Ubl conjugation pathway</keyword>
<dbReference type="GO" id="GO:0061630">
    <property type="term" value="F:ubiquitin protein ligase activity"/>
    <property type="evidence" value="ECO:0007669"/>
    <property type="project" value="UniProtKB-EC"/>
</dbReference>
<proteinExistence type="predicted"/>
<evidence type="ECO:0000256" key="4">
    <source>
        <dbReference type="ARBA" id="ARBA00022679"/>
    </source>
</evidence>
<dbReference type="Gramene" id="Psat06G0262400-T1">
    <property type="protein sequence ID" value="KAI5396480.1"/>
    <property type="gene ID" value="KIW84_062624"/>
</dbReference>
<evidence type="ECO:0000256" key="10">
    <source>
        <dbReference type="ARBA" id="ARBA00023125"/>
    </source>
</evidence>
<dbReference type="PANTHER" id="PTHR14140">
    <property type="entry name" value="E3 UBIQUITIN-PROTEIN LIGASE UHRF-RELATED"/>
    <property type="match status" value="1"/>
</dbReference>
<dbReference type="Gene3D" id="2.30.280.10">
    <property type="entry name" value="SRA-YDG"/>
    <property type="match status" value="1"/>
</dbReference>
<comment type="pathway">
    <text evidence="2">Protein modification; protein ubiquitination.</text>
</comment>
<dbReference type="InterPro" id="IPR003105">
    <property type="entry name" value="SRA_YDG"/>
</dbReference>
<dbReference type="FunFam" id="2.30.280.10:FF:000002">
    <property type="entry name" value="E3 ubiquitin-protein ligase ORTHRUS 2"/>
    <property type="match status" value="1"/>
</dbReference>
<dbReference type="InterPro" id="IPR045134">
    <property type="entry name" value="UHRF1/2-like"/>
</dbReference>
<evidence type="ECO:0000256" key="2">
    <source>
        <dbReference type="ARBA" id="ARBA00004906"/>
    </source>
</evidence>